<name>A0ABY9WY13_9BACT</name>
<proteinExistence type="predicted"/>
<keyword evidence="4" id="KW-1185">Reference proteome</keyword>
<dbReference type="Pfam" id="PF04773">
    <property type="entry name" value="FecR"/>
    <property type="match status" value="1"/>
</dbReference>
<sequence length="319" mass="34052">MRNSSRDSFGRVLVLGLALVSLIALGGWFVFERFGSTEPPRVAVADTPAGSRAVPAQVPAVRATVAEVVGLVEWTHGAQWKALSVGDELAPDDSVRTSPGARVDLWVGDEASRLSISERSEVQVGEVTSSVHSIRLARGRVDVDYRGKEGRVLRVQSENGTVAETREARFTMLRHGAVVAVAMRGGSVNLSSAGVTVQVGAGQQSVVFDGAKPLAPEPIPLEVLLKVAAKASANEALCVSLTGKVRVGTEVFVEGEPTEVAQDGSFRKDVPRLEGLSQVKVVAREPSGEISEMMLACRPRVSIRPPRTETVKFRWKEAP</sequence>
<reference evidence="3 4" key="1">
    <citation type="submission" date="2019-08" db="EMBL/GenBank/DDBJ databases">
        <title>Archangium and Cystobacter genomes.</title>
        <authorList>
            <person name="Chen I.-C.K."/>
            <person name="Wielgoss S."/>
        </authorList>
    </citation>
    <scope>NUCLEOTIDE SEQUENCE [LARGE SCALE GENOMIC DNA]</scope>
    <source>
        <strain evidence="3 4">Cbm 6</strain>
    </source>
</reference>
<keyword evidence="1" id="KW-0812">Transmembrane</keyword>
<evidence type="ECO:0000259" key="2">
    <source>
        <dbReference type="Pfam" id="PF04773"/>
    </source>
</evidence>
<evidence type="ECO:0000313" key="3">
    <source>
        <dbReference type="EMBL" id="WNG48027.1"/>
    </source>
</evidence>
<dbReference type="EMBL" id="CP043494">
    <property type="protein sequence ID" value="WNG48027.1"/>
    <property type="molecule type" value="Genomic_DNA"/>
</dbReference>
<feature type="domain" description="FecR protein" evidence="2">
    <location>
        <begin position="93"/>
        <end position="188"/>
    </location>
</feature>
<protein>
    <submittedName>
        <fullName evidence="3">FecR domain-containing protein</fullName>
    </submittedName>
</protein>
<organism evidence="3 4">
    <name type="scientific">Archangium minus</name>
    <dbReference type="NCBI Taxonomy" id="83450"/>
    <lineage>
        <taxon>Bacteria</taxon>
        <taxon>Pseudomonadati</taxon>
        <taxon>Myxococcota</taxon>
        <taxon>Myxococcia</taxon>
        <taxon>Myxococcales</taxon>
        <taxon>Cystobacterineae</taxon>
        <taxon>Archangiaceae</taxon>
        <taxon>Archangium</taxon>
    </lineage>
</organism>
<evidence type="ECO:0000256" key="1">
    <source>
        <dbReference type="SAM" id="Phobius"/>
    </source>
</evidence>
<dbReference type="PANTHER" id="PTHR38731:SF3">
    <property type="entry name" value="BLL6125 PROTEIN"/>
    <property type="match status" value="1"/>
</dbReference>
<keyword evidence="1" id="KW-0472">Membrane</keyword>
<dbReference type="InterPro" id="IPR006860">
    <property type="entry name" value="FecR"/>
</dbReference>
<dbReference type="Proteomes" id="UP001611383">
    <property type="component" value="Chromosome"/>
</dbReference>
<dbReference type="RefSeq" id="WP_395805027.1">
    <property type="nucleotide sequence ID" value="NZ_CP043494.1"/>
</dbReference>
<evidence type="ECO:0000313" key="4">
    <source>
        <dbReference type="Proteomes" id="UP001611383"/>
    </source>
</evidence>
<gene>
    <name evidence="3" type="ORF">F0U60_30705</name>
</gene>
<keyword evidence="1" id="KW-1133">Transmembrane helix</keyword>
<feature type="transmembrane region" description="Helical" evidence="1">
    <location>
        <begin position="12"/>
        <end position="31"/>
    </location>
</feature>
<accession>A0ABY9WY13</accession>
<dbReference type="PANTHER" id="PTHR38731">
    <property type="entry name" value="LIPL45-RELATED LIPOPROTEIN-RELATED"/>
    <property type="match status" value="1"/>
</dbReference>